<keyword evidence="3" id="KW-0378">Hydrolase</keyword>
<dbReference type="SUPFAM" id="SSF52317">
    <property type="entry name" value="Class I glutamine amidotransferase-like"/>
    <property type="match status" value="1"/>
</dbReference>
<dbReference type="RefSeq" id="WP_187974661.1">
    <property type="nucleotide sequence ID" value="NZ_CP046884.1"/>
</dbReference>
<dbReference type="GO" id="GO:0008233">
    <property type="term" value="F:peptidase activity"/>
    <property type="evidence" value="ECO:0007669"/>
    <property type="project" value="UniProtKB-KW"/>
</dbReference>
<gene>
    <name evidence="3" type="ORF">GP475_00085</name>
</gene>
<sequence length="177" mass="19632">MSKQIAIVTADYFEESEVIFPYFHLKGKGYEVKIYTPNGEEARGKNGMKNLPVSGGFDEIRVSDIDALIIPGGFAPDIVRRNETILRLVKKADKNNTLIAMICHGAWVAISAKILNKRKITAVPVIRPEIEGAGGNWQDESVVVDRNMVTAQVPNDLYKWLTIISNKLEEGMGGENE</sequence>
<dbReference type="InterPro" id="IPR002818">
    <property type="entry name" value="DJ-1/PfpI"/>
</dbReference>
<dbReference type="GO" id="GO:0006508">
    <property type="term" value="P:proteolysis"/>
    <property type="evidence" value="ECO:0007669"/>
    <property type="project" value="UniProtKB-KW"/>
</dbReference>
<reference evidence="3 4" key="1">
    <citation type="submission" date="2019-12" db="EMBL/GenBank/DDBJ databases">
        <title>Corynebacterium sp. nov., isolated from feces of the Anser Albifrons in China.</title>
        <authorList>
            <person name="Liu Q."/>
        </authorList>
    </citation>
    <scope>NUCLEOTIDE SEQUENCE [LARGE SCALE GENOMIC DNA]</scope>
    <source>
        <strain evidence="3 4">4H37-19</strain>
    </source>
</reference>
<dbReference type="EMBL" id="CP046884">
    <property type="protein sequence ID" value="QNQ89206.1"/>
    <property type="molecule type" value="Genomic_DNA"/>
</dbReference>
<dbReference type="Gene3D" id="3.40.50.880">
    <property type="match status" value="1"/>
</dbReference>
<dbReference type="Pfam" id="PF01965">
    <property type="entry name" value="DJ-1_PfpI"/>
    <property type="match status" value="1"/>
</dbReference>
<evidence type="ECO:0000313" key="3">
    <source>
        <dbReference type="EMBL" id="QNQ89206.1"/>
    </source>
</evidence>
<dbReference type="AlphaFoldDB" id="A0A7H0SKY1"/>
<evidence type="ECO:0000259" key="2">
    <source>
        <dbReference type="Pfam" id="PF01965"/>
    </source>
</evidence>
<organism evidence="3 4">
    <name type="scientific">Corynebacterium poyangense</name>
    <dbReference type="NCBI Taxonomy" id="2684405"/>
    <lineage>
        <taxon>Bacteria</taxon>
        <taxon>Bacillati</taxon>
        <taxon>Actinomycetota</taxon>
        <taxon>Actinomycetes</taxon>
        <taxon>Mycobacteriales</taxon>
        <taxon>Corynebacteriaceae</taxon>
        <taxon>Corynebacterium</taxon>
    </lineage>
</organism>
<dbReference type="InterPro" id="IPR029062">
    <property type="entry name" value="Class_I_gatase-like"/>
</dbReference>
<dbReference type="KEGG" id="cpoy:GP475_00085"/>
<keyword evidence="4" id="KW-1185">Reference proteome</keyword>
<comment type="similarity">
    <text evidence="1">Belongs to the peptidase C56 family.</text>
</comment>
<keyword evidence="3" id="KW-0645">Protease</keyword>
<dbReference type="PROSITE" id="PS51276">
    <property type="entry name" value="PEPTIDASE_C56_PFPI"/>
    <property type="match status" value="1"/>
</dbReference>
<proteinExistence type="inferred from homology"/>
<dbReference type="PANTHER" id="PTHR42733">
    <property type="entry name" value="DJ-1 PROTEIN"/>
    <property type="match status" value="1"/>
</dbReference>
<feature type="domain" description="DJ-1/PfpI" evidence="2">
    <location>
        <begin position="3"/>
        <end position="162"/>
    </location>
</feature>
<evidence type="ECO:0000313" key="4">
    <source>
        <dbReference type="Proteomes" id="UP000516320"/>
    </source>
</evidence>
<protein>
    <submittedName>
        <fullName evidence="3">Protease</fullName>
    </submittedName>
</protein>
<name>A0A7H0SKY1_9CORY</name>
<evidence type="ECO:0000256" key="1">
    <source>
        <dbReference type="ARBA" id="ARBA00008542"/>
    </source>
</evidence>
<dbReference type="InterPro" id="IPR006286">
    <property type="entry name" value="C56_PfpI-like"/>
</dbReference>
<accession>A0A7H0SKY1</accession>
<dbReference type="Proteomes" id="UP000516320">
    <property type="component" value="Chromosome"/>
</dbReference>